<feature type="transmembrane region" description="Helical" evidence="1">
    <location>
        <begin position="194"/>
        <end position="219"/>
    </location>
</feature>
<keyword evidence="3" id="KW-1185">Reference proteome</keyword>
<sequence>MAVRVGDVVSVCFAGAEAAEKAAVLGVVESVDVASGVTAVFVGGADCWRVPVTSVRPIPLATQLPWASGDLQRMRTAAAQPATSAIPSLTPTGHYTPPPLVTTFDVPPHHEGATSRSPLAMSFPSLMSPLTNERVSAATSMTAAPAPATNLLYELDAHVTGLYSWTSVPLTVTFVSLAYAWMAIEAVATVPAEGVMECLAVAVLRSFVGAALCACVCLAPAQKPSGPYWLVVHLVGLSLGGLLPPRVWRAAVVCCTPVCFRLPGGEAVGPLPALLWVAAAALSCAAPILPALGAHRPISSDGGTR</sequence>
<gene>
    <name evidence="2" type="ORF">NESM_000149700</name>
</gene>
<keyword evidence="1" id="KW-0812">Transmembrane</keyword>
<keyword evidence="1" id="KW-1133">Transmembrane helix</keyword>
<organism evidence="2 3">
    <name type="scientific">Novymonas esmeraldas</name>
    <dbReference type="NCBI Taxonomy" id="1808958"/>
    <lineage>
        <taxon>Eukaryota</taxon>
        <taxon>Discoba</taxon>
        <taxon>Euglenozoa</taxon>
        <taxon>Kinetoplastea</taxon>
        <taxon>Metakinetoplastina</taxon>
        <taxon>Trypanosomatida</taxon>
        <taxon>Trypanosomatidae</taxon>
        <taxon>Novymonas</taxon>
    </lineage>
</organism>
<evidence type="ECO:0000313" key="3">
    <source>
        <dbReference type="Proteomes" id="UP001430356"/>
    </source>
</evidence>
<dbReference type="AlphaFoldDB" id="A0AAW0F3T9"/>
<dbReference type="EMBL" id="JAECZO010000009">
    <property type="protein sequence ID" value="KAK7200908.1"/>
    <property type="molecule type" value="Genomic_DNA"/>
</dbReference>
<reference evidence="2 3" key="1">
    <citation type="journal article" date="2021" name="MBio">
        <title>A New Model Trypanosomatid, Novymonas esmeraldas: Genomic Perception of Its 'Candidatus Pandoraea novymonadis' Endosymbiont.</title>
        <authorList>
            <person name="Zakharova A."/>
            <person name="Saura A."/>
            <person name="Butenko A."/>
            <person name="Podesvova L."/>
            <person name="Warmusova S."/>
            <person name="Kostygov A.Y."/>
            <person name="Nenarokova A."/>
            <person name="Lukes J."/>
            <person name="Opperdoes F.R."/>
            <person name="Yurchenko V."/>
        </authorList>
    </citation>
    <scope>NUCLEOTIDE SEQUENCE [LARGE SCALE GENOMIC DNA]</scope>
    <source>
        <strain evidence="2 3">E262AT.01</strain>
    </source>
</reference>
<comment type="caution">
    <text evidence="2">The sequence shown here is derived from an EMBL/GenBank/DDBJ whole genome shotgun (WGS) entry which is preliminary data.</text>
</comment>
<dbReference type="Proteomes" id="UP001430356">
    <property type="component" value="Unassembled WGS sequence"/>
</dbReference>
<evidence type="ECO:0000256" key="1">
    <source>
        <dbReference type="SAM" id="Phobius"/>
    </source>
</evidence>
<accession>A0AAW0F3T9</accession>
<feature type="transmembrane region" description="Helical" evidence="1">
    <location>
        <begin position="226"/>
        <end position="243"/>
    </location>
</feature>
<proteinExistence type="predicted"/>
<feature type="transmembrane region" description="Helical" evidence="1">
    <location>
        <begin position="273"/>
        <end position="292"/>
    </location>
</feature>
<feature type="transmembrane region" description="Helical" evidence="1">
    <location>
        <begin position="162"/>
        <end position="182"/>
    </location>
</feature>
<keyword evidence="1" id="KW-0472">Membrane</keyword>
<name>A0AAW0F3T9_9TRYP</name>
<evidence type="ECO:0000313" key="2">
    <source>
        <dbReference type="EMBL" id="KAK7200908.1"/>
    </source>
</evidence>
<protein>
    <submittedName>
        <fullName evidence="2">Uncharacterized protein</fullName>
    </submittedName>
</protein>